<accession>A0A2S7WT59</accession>
<dbReference type="AlphaFoldDB" id="A0A2S7WT59"/>
<dbReference type="Proteomes" id="UP000238882">
    <property type="component" value="Unassembled WGS sequence"/>
</dbReference>
<keyword evidence="2" id="KW-1185">Reference proteome</keyword>
<dbReference type="EMBL" id="MSCN01000001">
    <property type="protein sequence ID" value="PQJ80795.1"/>
    <property type="molecule type" value="Genomic_DNA"/>
</dbReference>
<dbReference type="OrthoDB" id="1453925at2"/>
<protein>
    <recommendedName>
        <fullName evidence="3">Lacal_2735 family protein</fullName>
    </recommendedName>
</protein>
<evidence type="ECO:0000313" key="2">
    <source>
        <dbReference type="Proteomes" id="UP000238882"/>
    </source>
</evidence>
<dbReference type="RefSeq" id="WP_105017402.1">
    <property type="nucleotide sequence ID" value="NZ_MSCN01000001.1"/>
</dbReference>
<evidence type="ECO:0000313" key="1">
    <source>
        <dbReference type="EMBL" id="PQJ80795.1"/>
    </source>
</evidence>
<organism evidence="1 2">
    <name type="scientific">Polaribacter porphyrae</name>
    <dbReference type="NCBI Taxonomy" id="1137780"/>
    <lineage>
        <taxon>Bacteria</taxon>
        <taxon>Pseudomonadati</taxon>
        <taxon>Bacteroidota</taxon>
        <taxon>Flavobacteriia</taxon>
        <taxon>Flavobacteriales</taxon>
        <taxon>Flavobacteriaceae</taxon>
    </lineage>
</organism>
<name>A0A2S7WT59_9FLAO</name>
<evidence type="ECO:0008006" key="3">
    <source>
        <dbReference type="Google" id="ProtNLM"/>
    </source>
</evidence>
<comment type="caution">
    <text evidence="1">The sequence shown here is derived from an EMBL/GenBank/DDBJ whole genome shotgun (WGS) entry which is preliminary data.</text>
</comment>
<reference evidence="1 2" key="1">
    <citation type="submission" date="2016-12" db="EMBL/GenBank/DDBJ databases">
        <title>Trade-off between light-utilization and light-protection in marine flavobacteria.</title>
        <authorList>
            <person name="Kumagai Y."/>
            <person name="Yoshizawa S."/>
            <person name="Kogure K."/>
            <person name="Iwasaki W."/>
        </authorList>
    </citation>
    <scope>NUCLEOTIDE SEQUENCE [LARGE SCALE GENOMIC DNA]</scope>
    <source>
        <strain evidence="1 2">NBRC 108759</strain>
    </source>
</reference>
<gene>
    <name evidence="1" type="ORF">BTO18_17160</name>
</gene>
<sequence length="62" mass="7455">MYYKKQFATLKNRLQNQYSRLIEISESYKFLDEPLSDLAAFKAMKLMQKLNKVSYLDREVTI</sequence>
<proteinExistence type="predicted"/>